<dbReference type="PANTHER" id="PTHR36510:SF3">
    <property type="entry name" value="CONSERVED PROTEIN"/>
    <property type="match status" value="1"/>
</dbReference>
<name>A0ABT7QSH6_9BACT</name>
<sequence>MGSEISHREFTEKDFIAFQKALDAEFAYVKTLFDKGCEVFSNAYRIGYELEVCLLTNDNQPNPINKNILETIDSPLFTNELAKYDMEINGHVFELGSGAPEALNNDLVALWEQAQNAAKKFDAKIGLFGVLPSLRLEHFNKELYQSDMHRYTLVSQRIKELRHESVKILFHGEDEVSLQKDDVMFEALGTSLQIHLQIPFDKAVAYYHAALLASVVLVGFGANSPLVLGKRAWHESRITIFEQSVDTRDKERREHGEERRVHFAHGYIDSWQELFEQNKMFKIIFADVKNQPASDLHHFNLHNGTIWRWIRPILGKDKDGRHTLRLELRVLPSGPTLIDTEVNLWFFIGLIHGLVKSKINLTKIPFETVKDDFYSVAKKGLQTKFHEPVNAQKISLKEWILNDGLKMTKMGLDVLGIDKADGYLDIIKQRTSCGQNGAVWQLEHFKKYNSIPKLMEDYMKNSEQNIPVHKWGL</sequence>
<keyword evidence="2" id="KW-1185">Reference proteome</keyword>
<dbReference type="SUPFAM" id="SSF55931">
    <property type="entry name" value="Glutamine synthetase/guanido kinase"/>
    <property type="match status" value="1"/>
</dbReference>
<dbReference type="RefSeq" id="WP_008242581.1">
    <property type="nucleotide sequence ID" value="NZ_JAQIBC010000002.1"/>
</dbReference>
<proteinExistence type="predicted"/>
<organism evidence="1 2">
    <name type="scientific">Sulfurovum xiamenensis</name>
    <dbReference type="NCBI Taxonomy" id="3019066"/>
    <lineage>
        <taxon>Bacteria</taxon>
        <taxon>Pseudomonadati</taxon>
        <taxon>Campylobacterota</taxon>
        <taxon>Epsilonproteobacteria</taxon>
        <taxon>Campylobacterales</taxon>
        <taxon>Sulfurovaceae</taxon>
        <taxon>Sulfurovum</taxon>
    </lineage>
</organism>
<comment type="caution">
    <text evidence="1">The sequence shown here is derived from an EMBL/GenBank/DDBJ whole genome shotgun (WGS) entry which is preliminary data.</text>
</comment>
<dbReference type="PANTHER" id="PTHR36510">
    <property type="entry name" value="GLUTAMATE--CYSTEINE LIGASE 2-RELATED"/>
    <property type="match status" value="1"/>
</dbReference>
<reference evidence="1" key="1">
    <citation type="submission" date="2023-01" db="EMBL/GenBank/DDBJ databases">
        <title>Sulfurovum sp. XTW-4 genome assembly.</title>
        <authorList>
            <person name="Wang J."/>
        </authorList>
    </citation>
    <scope>NUCLEOTIDE SEQUENCE</scope>
    <source>
        <strain evidence="1">XTW-4</strain>
    </source>
</reference>
<evidence type="ECO:0000313" key="2">
    <source>
        <dbReference type="Proteomes" id="UP001169066"/>
    </source>
</evidence>
<dbReference type="InterPro" id="IPR050141">
    <property type="entry name" value="GCL_type2/YbdK_subfam"/>
</dbReference>
<dbReference type="InterPro" id="IPR014746">
    <property type="entry name" value="Gln_synth/guanido_kin_cat_dom"/>
</dbReference>
<dbReference type="Proteomes" id="UP001169066">
    <property type="component" value="Unassembled WGS sequence"/>
</dbReference>
<dbReference type="InterPro" id="IPR006336">
    <property type="entry name" value="GCS2"/>
</dbReference>
<evidence type="ECO:0008006" key="3">
    <source>
        <dbReference type="Google" id="ProtNLM"/>
    </source>
</evidence>
<protein>
    <recommendedName>
        <fullName evidence="3">Glutamate--cysteine ligase</fullName>
    </recommendedName>
</protein>
<dbReference type="Pfam" id="PF04107">
    <property type="entry name" value="GCS2"/>
    <property type="match status" value="1"/>
</dbReference>
<dbReference type="EMBL" id="JAQIBC010000002">
    <property type="protein sequence ID" value="MDM5263509.1"/>
    <property type="molecule type" value="Genomic_DNA"/>
</dbReference>
<evidence type="ECO:0000313" key="1">
    <source>
        <dbReference type="EMBL" id="MDM5263509.1"/>
    </source>
</evidence>
<dbReference type="Gene3D" id="3.30.590.20">
    <property type="match status" value="1"/>
</dbReference>
<accession>A0ABT7QSH6</accession>
<gene>
    <name evidence="1" type="ORF">PF327_04800</name>
</gene>